<feature type="transmembrane region" description="Helical" evidence="6">
    <location>
        <begin position="241"/>
        <end position="265"/>
    </location>
</feature>
<comment type="subcellular location">
    <subcellularLocation>
        <location evidence="1">Membrane</location>
        <topology evidence="1">Multi-pass membrane protein</topology>
    </subcellularLocation>
</comment>
<evidence type="ECO:0000313" key="9">
    <source>
        <dbReference type="Proteomes" id="UP001473302"/>
    </source>
</evidence>
<protein>
    <recommendedName>
        <fullName evidence="7">Amino acid transporter transmembrane domain-containing protein</fullName>
    </recommendedName>
</protein>
<evidence type="ECO:0000256" key="2">
    <source>
        <dbReference type="ARBA" id="ARBA00008066"/>
    </source>
</evidence>
<sequence length="400" mass="44864">MKSRNHESSLDIIELIHIETDLVKADIPATSSALKAHTVLAPLIYNQDEERNVSNASTLSSIIAFMSQFTGIILIKCLYAVQHDRLKDYADIGLAAFGKPGQIIGYFFSQSMLFLTPTIYVILASQNISDILTHYGFIWLDTKTCIWIIAVIIGIPFILVRNMKDVSFLSTFASMATVCLLLVVCVASMANFGDQTELVHHDFAIPRKIPIAFSTFSFSYCGHVIYPHLEASMVTPKRWSKVLLVATCVISIMYLTMGAVCYFVFGDTAQSPIYKSLSTGPSQHVAMFVITIHVLLVAPFYLYVFTTRIESWLGIAISQDNRMDFEEERKMGTILSDTLTFILPCVFWIKLNWRNTQRNTYYYVEAIACLTVAIVGTCCATFGTIDAVKALIHDYTLLNY</sequence>
<evidence type="ECO:0000256" key="6">
    <source>
        <dbReference type="SAM" id="Phobius"/>
    </source>
</evidence>
<accession>A0ABP9YT73</accession>
<feature type="domain" description="Amino acid transporter transmembrane" evidence="7">
    <location>
        <begin position="58"/>
        <end position="316"/>
    </location>
</feature>
<feature type="transmembrane region" description="Helical" evidence="6">
    <location>
        <begin position="135"/>
        <end position="159"/>
    </location>
</feature>
<dbReference type="InterPro" id="IPR013057">
    <property type="entry name" value="AA_transpt_TM"/>
</dbReference>
<comment type="caution">
    <text evidence="8">The sequence shown here is derived from an EMBL/GenBank/DDBJ whole genome shotgun (WGS) entry which is preliminary data.</text>
</comment>
<evidence type="ECO:0000256" key="1">
    <source>
        <dbReference type="ARBA" id="ARBA00004141"/>
    </source>
</evidence>
<name>A0ABP9YT73_9FUNG</name>
<evidence type="ECO:0000259" key="7">
    <source>
        <dbReference type="Pfam" id="PF01490"/>
    </source>
</evidence>
<keyword evidence="3 6" id="KW-0812">Transmembrane</keyword>
<feature type="transmembrane region" description="Helical" evidence="6">
    <location>
        <begin position="361"/>
        <end position="385"/>
    </location>
</feature>
<dbReference type="Pfam" id="PF01490">
    <property type="entry name" value="Aa_trans"/>
    <property type="match status" value="1"/>
</dbReference>
<feature type="transmembrane region" description="Helical" evidence="6">
    <location>
        <begin position="166"/>
        <end position="189"/>
    </location>
</feature>
<dbReference type="EMBL" id="BAABUK010000006">
    <property type="protein sequence ID" value="GAA5810054.1"/>
    <property type="molecule type" value="Genomic_DNA"/>
</dbReference>
<evidence type="ECO:0000313" key="8">
    <source>
        <dbReference type="EMBL" id="GAA5810054.1"/>
    </source>
</evidence>
<evidence type="ECO:0000256" key="5">
    <source>
        <dbReference type="ARBA" id="ARBA00023136"/>
    </source>
</evidence>
<feature type="transmembrane region" description="Helical" evidence="6">
    <location>
        <begin position="285"/>
        <end position="305"/>
    </location>
</feature>
<keyword evidence="4 6" id="KW-1133">Transmembrane helix</keyword>
<keyword evidence="9" id="KW-1185">Reference proteome</keyword>
<evidence type="ECO:0000256" key="4">
    <source>
        <dbReference type="ARBA" id="ARBA00022989"/>
    </source>
</evidence>
<keyword evidence="5 6" id="KW-0472">Membrane</keyword>
<dbReference type="PANTHER" id="PTHR22950:SF349">
    <property type="entry name" value="AMINO ACID TRANSPORTER TRANSMEMBRANE DOMAIN-CONTAINING PROTEIN"/>
    <property type="match status" value="1"/>
</dbReference>
<dbReference type="Proteomes" id="UP001473302">
    <property type="component" value="Unassembled WGS sequence"/>
</dbReference>
<organism evidence="8 9">
    <name type="scientific">Mucor flavus</name>
    <dbReference type="NCBI Taxonomy" id="439312"/>
    <lineage>
        <taxon>Eukaryota</taxon>
        <taxon>Fungi</taxon>
        <taxon>Fungi incertae sedis</taxon>
        <taxon>Mucoromycota</taxon>
        <taxon>Mucoromycotina</taxon>
        <taxon>Mucoromycetes</taxon>
        <taxon>Mucorales</taxon>
        <taxon>Mucorineae</taxon>
        <taxon>Mucoraceae</taxon>
        <taxon>Mucor</taxon>
    </lineage>
</organism>
<gene>
    <name evidence="8" type="ORF">MFLAVUS_003472</name>
</gene>
<proteinExistence type="inferred from homology"/>
<dbReference type="PANTHER" id="PTHR22950">
    <property type="entry name" value="AMINO ACID TRANSPORTER"/>
    <property type="match status" value="1"/>
</dbReference>
<reference evidence="8 9" key="1">
    <citation type="submission" date="2024-04" db="EMBL/GenBank/DDBJ databases">
        <title>genome sequences of Mucor flavus KT1a and Helicostylum pulchrum KT1b strains isolated from the surface of a dry-aged beef.</title>
        <authorList>
            <person name="Toyotome T."/>
            <person name="Hosono M."/>
            <person name="Torimaru M."/>
            <person name="Fukuda K."/>
            <person name="Mikami N."/>
        </authorList>
    </citation>
    <scope>NUCLEOTIDE SEQUENCE [LARGE SCALE GENOMIC DNA]</scope>
    <source>
        <strain evidence="8 9">KT1a</strain>
    </source>
</reference>
<feature type="transmembrane region" description="Helical" evidence="6">
    <location>
        <begin position="103"/>
        <end position="123"/>
    </location>
</feature>
<evidence type="ECO:0000256" key="3">
    <source>
        <dbReference type="ARBA" id="ARBA00022692"/>
    </source>
</evidence>
<feature type="transmembrane region" description="Helical" evidence="6">
    <location>
        <begin position="62"/>
        <end position="82"/>
    </location>
</feature>
<comment type="similarity">
    <text evidence="2">Belongs to the amino acid/polyamine transporter 2 family.</text>
</comment>